<dbReference type="InterPro" id="IPR018392">
    <property type="entry name" value="LysM"/>
</dbReference>
<dbReference type="Proteomes" id="UP000018896">
    <property type="component" value="Unassembled WGS sequence"/>
</dbReference>
<organism evidence="2 3">
    <name type="scientific">Halalkalibacter akibai (strain ATCC 43226 / DSM 21942 / CIP 109018 / JCM 9157 / 1139)</name>
    <name type="common">Bacillus akibai</name>
    <dbReference type="NCBI Taxonomy" id="1236973"/>
    <lineage>
        <taxon>Bacteria</taxon>
        <taxon>Bacillati</taxon>
        <taxon>Bacillota</taxon>
        <taxon>Bacilli</taxon>
        <taxon>Bacillales</taxon>
        <taxon>Bacillaceae</taxon>
        <taxon>Halalkalibacter</taxon>
    </lineage>
</organism>
<keyword evidence="3" id="KW-1185">Reference proteome</keyword>
<sequence length="102" mass="11679">MNILVRAGDSLWYYSQIFSLPLRQLIEANQSLASNQLQIGKEVSVPGYILVPYEIQTGDSLWDISRKLRMPLDRLLLVNQQLNPATLKAGYTIQVPQRIHEQ</sequence>
<dbReference type="CDD" id="cd00118">
    <property type="entry name" value="LysM"/>
    <property type="match status" value="2"/>
</dbReference>
<name>W4QZB3_HALA3</name>
<feature type="domain" description="LysM" evidence="1">
    <location>
        <begin position="1"/>
        <end position="45"/>
    </location>
</feature>
<dbReference type="Gene3D" id="3.10.350.10">
    <property type="entry name" value="LysM domain"/>
    <property type="match status" value="2"/>
</dbReference>
<dbReference type="RefSeq" id="WP_035667345.1">
    <property type="nucleotide sequence ID" value="NZ_BAUV01000050.1"/>
</dbReference>
<reference evidence="2 3" key="1">
    <citation type="journal article" date="2014" name="Genome Announc.">
        <title>Draft Genome Sequences of Three Alkaliphilic Bacillus Strains, Bacillus wakoensis JCM 9140T, Bacillus akibai JCM 9157T, and Bacillus hemicellulosilyticus JCM 9152T.</title>
        <authorList>
            <person name="Yuki M."/>
            <person name="Oshima K."/>
            <person name="Suda W."/>
            <person name="Oshida Y."/>
            <person name="Kitamura K."/>
            <person name="Iida T."/>
            <person name="Hattori M."/>
            <person name="Ohkuma M."/>
        </authorList>
    </citation>
    <scope>NUCLEOTIDE SEQUENCE [LARGE SCALE GENOMIC DNA]</scope>
    <source>
        <strain evidence="2 3">JCM 9157</strain>
    </source>
</reference>
<dbReference type="PROSITE" id="PS51782">
    <property type="entry name" value="LYSM"/>
    <property type="match status" value="2"/>
</dbReference>
<feature type="domain" description="LysM" evidence="1">
    <location>
        <begin position="51"/>
        <end position="95"/>
    </location>
</feature>
<dbReference type="eggNOG" id="COG1388">
    <property type="taxonomic scope" value="Bacteria"/>
</dbReference>
<dbReference type="Pfam" id="PF01476">
    <property type="entry name" value="LysM"/>
    <property type="match status" value="2"/>
</dbReference>
<gene>
    <name evidence="2" type="ORF">JCM9157_4250</name>
</gene>
<dbReference type="SMART" id="SM00257">
    <property type="entry name" value="LysM"/>
    <property type="match status" value="2"/>
</dbReference>
<dbReference type="OrthoDB" id="9802862at2"/>
<dbReference type="STRING" id="1236973.JCM9157_4250"/>
<protein>
    <submittedName>
        <fullName evidence="2">Gamma-D-glutamyl-L-diamino acid endopeptidase</fullName>
    </submittedName>
</protein>
<evidence type="ECO:0000313" key="2">
    <source>
        <dbReference type="EMBL" id="GAE37008.1"/>
    </source>
</evidence>
<comment type="caution">
    <text evidence="2">The sequence shown here is derived from an EMBL/GenBank/DDBJ whole genome shotgun (WGS) entry which is preliminary data.</text>
</comment>
<proteinExistence type="predicted"/>
<dbReference type="SUPFAM" id="SSF54106">
    <property type="entry name" value="LysM domain"/>
    <property type="match status" value="2"/>
</dbReference>
<dbReference type="InterPro" id="IPR036779">
    <property type="entry name" value="LysM_dom_sf"/>
</dbReference>
<dbReference type="AlphaFoldDB" id="W4QZB3"/>
<evidence type="ECO:0000259" key="1">
    <source>
        <dbReference type="PROSITE" id="PS51782"/>
    </source>
</evidence>
<dbReference type="EMBL" id="BAUV01000050">
    <property type="protein sequence ID" value="GAE37008.1"/>
    <property type="molecule type" value="Genomic_DNA"/>
</dbReference>
<accession>W4QZB3</accession>
<evidence type="ECO:0000313" key="3">
    <source>
        <dbReference type="Proteomes" id="UP000018896"/>
    </source>
</evidence>